<dbReference type="AlphaFoldDB" id="A0A382YY32"/>
<feature type="non-terminal residue" evidence="1">
    <location>
        <position position="1"/>
    </location>
</feature>
<evidence type="ECO:0000313" key="1">
    <source>
        <dbReference type="EMBL" id="SVD88010.1"/>
    </source>
</evidence>
<sequence length="23" mass="2488">VPHIFSKGNKLFPVKMLIPHGAG</sequence>
<dbReference type="EMBL" id="UINC01179363">
    <property type="protein sequence ID" value="SVD88010.1"/>
    <property type="molecule type" value="Genomic_DNA"/>
</dbReference>
<organism evidence="1">
    <name type="scientific">marine metagenome</name>
    <dbReference type="NCBI Taxonomy" id="408172"/>
    <lineage>
        <taxon>unclassified sequences</taxon>
        <taxon>metagenomes</taxon>
        <taxon>ecological metagenomes</taxon>
    </lineage>
</organism>
<proteinExistence type="predicted"/>
<accession>A0A382YY32</accession>
<protein>
    <submittedName>
        <fullName evidence="1">Uncharacterized protein</fullName>
    </submittedName>
</protein>
<name>A0A382YY32_9ZZZZ</name>
<reference evidence="1" key="1">
    <citation type="submission" date="2018-05" db="EMBL/GenBank/DDBJ databases">
        <authorList>
            <person name="Lanie J.A."/>
            <person name="Ng W.-L."/>
            <person name="Kazmierczak K.M."/>
            <person name="Andrzejewski T.M."/>
            <person name="Davidsen T.M."/>
            <person name="Wayne K.J."/>
            <person name="Tettelin H."/>
            <person name="Glass J.I."/>
            <person name="Rusch D."/>
            <person name="Podicherti R."/>
            <person name="Tsui H.-C.T."/>
            <person name="Winkler M.E."/>
        </authorList>
    </citation>
    <scope>NUCLEOTIDE SEQUENCE</scope>
</reference>
<gene>
    <name evidence="1" type="ORF">METZ01_LOCUS440864</name>
</gene>